<name>A0ABD0QGD7_CIRMR</name>
<dbReference type="EMBL" id="JAMKFB020000009">
    <property type="protein sequence ID" value="KAL0185287.1"/>
    <property type="molecule type" value="Genomic_DNA"/>
</dbReference>
<reference evidence="1 2" key="1">
    <citation type="submission" date="2024-05" db="EMBL/GenBank/DDBJ databases">
        <title>Genome sequencing and assembly of Indian major carp, Cirrhinus mrigala (Hamilton, 1822).</title>
        <authorList>
            <person name="Mohindra V."/>
            <person name="Chowdhury L.M."/>
            <person name="Lal K."/>
            <person name="Jena J.K."/>
        </authorList>
    </citation>
    <scope>NUCLEOTIDE SEQUENCE [LARGE SCALE GENOMIC DNA]</scope>
    <source>
        <strain evidence="1">CM1030</strain>
        <tissue evidence="1">Blood</tissue>
    </source>
</reference>
<keyword evidence="2" id="KW-1185">Reference proteome</keyword>
<gene>
    <name evidence="1" type="ORF">M9458_020984</name>
</gene>
<feature type="non-terminal residue" evidence="1">
    <location>
        <position position="66"/>
    </location>
</feature>
<evidence type="ECO:0000313" key="1">
    <source>
        <dbReference type="EMBL" id="KAL0185287.1"/>
    </source>
</evidence>
<evidence type="ECO:0000313" key="2">
    <source>
        <dbReference type="Proteomes" id="UP001529510"/>
    </source>
</evidence>
<dbReference type="Proteomes" id="UP001529510">
    <property type="component" value="Unassembled WGS sequence"/>
</dbReference>
<proteinExistence type="predicted"/>
<sequence length="66" mass="6910">WDGISWTGDGECSAVVGRNCNYHTVLGRRPFGCNKLSGPLRFSGVVAARRRKSFSGVGAILPGTGG</sequence>
<dbReference type="AlphaFoldDB" id="A0ABD0QGD7"/>
<feature type="non-terminal residue" evidence="1">
    <location>
        <position position="1"/>
    </location>
</feature>
<comment type="caution">
    <text evidence="1">The sequence shown here is derived from an EMBL/GenBank/DDBJ whole genome shotgun (WGS) entry which is preliminary data.</text>
</comment>
<organism evidence="1 2">
    <name type="scientific">Cirrhinus mrigala</name>
    <name type="common">Mrigala</name>
    <dbReference type="NCBI Taxonomy" id="683832"/>
    <lineage>
        <taxon>Eukaryota</taxon>
        <taxon>Metazoa</taxon>
        <taxon>Chordata</taxon>
        <taxon>Craniata</taxon>
        <taxon>Vertebrata</taxon>
        <taxon>Euteleostomi</taxon>
        <taxon>Actinopterygii</taxon>
        <taxon>Neopterygii</taxon>
        <taxon>Teleostei</taxon>
        <taxon>Ostariophysi</taxon>
        <taxon>Cypriniformes</taxon>
        <taxon>Cyprinidae</taxon>
        <taxon>Labeoninae</taxon>
        <taxon>Labeonini</taxon>
        <taxon>Cirrhinus</taxon>
    </lineage>
</organism>
<protein>
    <submittedName>
        <fullName evidence="1">Uncharacterized protein</fullName>
    </submittedName>
</protein>
<accession>A0ABD0QGD7</accession>